<sequence length="60" mass="6930">MSKTRLIGTVEVTINDILNRLSKLDGEDKQSLQEEFKEWIEAVGDDTNNYDVLFINRISN</sequence>
<reference evidence="1 2" key="1">
    <citation type="journal article" date="2018" name="Appl. Environ. Microbiol.">
        <title>Genome rearrangement shapes Prochlorococcus ecological adaptation.</title>
        <authorList>
            <person name="Yan W."/>
            <person name="Wei S."/>
            <person name="Wang Q."/>
            <person name="Xiao X."/>
            <person name="Zeng Q."/>
            <person name="Jiao N."/>
            <person name="Zhang R."/>
        </authorList>
    </citation>
    <scope>NUCLEOTIDE SEQUENCE [LARGE SCALE GENOMIC DNA]</scope>
    <source>
        <strain evidence="1 2">XMU1408</strain>
    </source>
</reference>
<proteinExistence type="predicted"/>
<dbReference type="OrthoDB" id="542247at2"/>
<dbReference type="EMBL" id="QJUE01000002">
    <property type="protein sequence ID" value="PYE03102.1"/>
    <property type="molecule type" value="Genomic_DNA"/>
</dbReference>
<protein>
    <submittedName>
        <fullName evidence="1">Uncharacterized protein</fullName>
    </submittedName>
</protein>
<gene>
    <name evidence="1" type="ORF">DNJ73_05005</name>
</gene>
<comment type="caution">
    <text evidence="1">The sequence shown here is derived from an EMBL/GenBank/DDBJ whole genome shotgun (WGS) entry which is preliminary data.</text>
</comment>
<evidence type="ECO:0000313" key="2">
    <source>
        <dbReference type="Proteomes" id="UP000247807"/>
    </source>
</evidence>
<dbReference type="AlphaFoldDB" id="A0A318R6B6"/>
<accession>A0A318R6B6</accession>
<evidence type="ECO:0000313" key="1">
    <source>
        <dbReference type="EMBL" id="PYE03102.1"/>
    </source>
</evidence>
<name>A0A318R6B6_PROMR</name>
<dbReference type="Proteomes" id="UP000247807">
    <property type="component" value="Unassembled WGS sequence"/>
</dbReference>
<dbReference type="RefSeq" id="WP_158466597.1">
    <property type="nucleotide sequence ID" value="NZ_QJUE01000002.1"/>
</dbReference>
<organism evidence="1 2">
    <name type="scientific">Prochlorococcus marinus XMU1408</name>
    <dbReference type="NCBI Taxonomy" id="2213228"/>
    <lineage>
        <taxon>Bacteria</taxon>
        <taxon>Bacillati</taxon>
        <taxon>Cyanobacteriota</taxon>
        <taxon>Cyanophyceae</taxon>
        <taxon>Synechococcales</taxon>
        <taxon>Prochlorococcaceae</taxon>
        <taxon>Prochlorococcus</taxon>
    </lineage>
</organism>